<name>A0ABN6ESS0_9BACT</name>
<protein>
    <submittedName>
        <fullName evidence="2">Nitroreductase</fullName>
    </submittedName>
</protein>
<keyword evidence="3" id="KW-1185">Reference proteome</keyword>
<evidence type="ECO:0000313" key="3">
    <source>
        <dbReference type="Proteomes" id="UP001053296"/>
    </source>
</evidence>
<dbReference type="InterPro" id="IPR000415">
    <property type="entry name" value="Nitroreductase-like"/>
</dbReference>
<sequence length="173" mass="19436">MNNHENTILDAIFNRRSIRKFTDEPVTRDEIHTILDAGRWAPSGLNNQPWRFMVITRDTLRHADLAECTKYAHIVRQSAACICILLDKTAMYSEMKDHQGAGACTQNMLLAAHALGLGAVWLGEIVNDQKKTLDVLGQSPDTYELQVVIALGRPDQQGSSNRKDLSELMLEDF</sequence>
<evidence type="ECO:0000313" key="2">
    <source>
        <dbReference type="EMBL" id="BCS88199.1"/>
    </source>
</evidence>
<dbReference type="Proteomes" id="UP001053296">
    <property type="component" value="Chromosome"/>
</dbReference>
<gene>
    <name evidence="2" type="ORF">PSDVSF_14410</name>
</gene>
<dbReference type="SUPFAM" id="SSF55469">
    <property type="entry name" value="FMN-dependent nitroreductase-like"/>
    <property type="match status" value="1"/>
</dbReference>
<dbReference type="PANTHER" id="PTHR23026:SF123">
    <property type="entry name" value="NAD(P)H NITROREDUCTASE RV3131-RELATED"/>
    <property type="match status" value="1"/>
</dbReference>
<dbReference type="Gene3D" id="3.40.109.10">
    <property type="entry name" value="NADH Oxidase"/>
    <property type="match status" value="1"/>
</dbReference>
<accession>A0ABN6ESS0</accession>
<dbReference type="Pfam" id="PF00881">
    <property type="entry name" value="Nitroreductase"/>
    <property type="match status" value="1"/>
</dbReference>
<reference evidence="2" key="1">
    <citation type="journal article" date="2022" name="Arch. Microbiol.">
        <title>Pseudodesulfovibrio sediminis sp. nov., a mesophilic and neutrophilic sulfate-reducing bacterium isolated from sediment of a brackish lake.</title>
        <authorList>
            <person name="Takahashi A."/>
            <person name="Kojima H."/>
            <person name="Watanabe M."/>
            <person name="Fukui M."/>
        </authorList>
    </citation>
    <scope>NUCLEOTIDE SEQUENCE</scope>
    <source>
        <strain evidence="2">SF6</strain>
    </source>
</reference>
<proteinExistence type="predicted"/>
<feature type="domain" description="Nitroreductase" evidence="1">
    <location>
        <begin position="13"/>
        <end position="63"/>
    </location>
</feature>
<evidence type="ECO:0000259" key="1">
    <source>
        <dbReference type="Pfam" id="PF00881"/>
    </source>
</evidence>
<dbReference type="InterPro" id="IPR029479">
    <property type="entry name" value="Nitroreductase"/>
</dbReference>
<dbReference type="PANTHER" id="PTHR23026">
    <property type="entry name" value="NADPH NITROREDUCTASE"/>
    <property type="match status" value="1"/>
</dbReference>
<dbReference type="RefSeq" id="WP_229595613.1">
    <property type="nucleotide sequence ID" value="NZ_AP024485.1"/>
</dbReference>
<dbReference type="InterPro" id="IPR050627">
    <property type="entry name" value="Nitroreductase/BluB"/>
</dbReference>
<dbReference type="CDD" id="cd02136">
    <property type="entry name" value="PnbA_NfnB-like"/>
    <property type="match status" value="1"/>
</dbReference>
<dbReference type="EMBL" id="AP024485">
    <property type="protein sequence ID" value="BCS88199.1"/>
    <property type="molecule type" value="Genomic_DNA"/>
</dbReference>
<organism evidence="2 3">
    <name type="scientific">Pseudodesulfovibrio sediminis</name>
    <dbReference type="NCBI Taxonomy" id="2810563"/>
    <lineage>
        <taxon>Bacteria</taxon>
        <taxon>Pseudomonadati</taxon>
        <taxon>Thermodesulfobacteriota</taxon>
        <taxon>Desulfovibrionia</taxon>
        <taxon>Desulfovibrionales</taxon>
        <taxon>Desulfovibrionaceae</taxon>
    </lineage>
</organism>